<comment type="similarity">
    <text evidence="1">Belongs to the 'phage' integrase family.</text>
</comment>
<comment type="caution">
    <text evidence="6">The sequence shown here is derived from an EMBL/GenBank/DDBJ whole genome shotgun (WGS) entry which is preliminary data.</text>
</comment>
<dbReference type="InterPro" id="IPR050090">
    <property type="entry name" value="Tyrosine_recombinase_XerCD"/>
</dbReference>
<dbReference type="InterPro" id="IPR011010">
    <property type="entry name" value="DNA_brk_join_enz"/>
</dbReference>
<evidence type="ECO:0000256" key="3">
    <source>
        <dbReference type="ARBA" id="ARBA00023125"/>
    </source>
</evidence>
<gene>
    <name evidence="6" type="ORF">ACFQQA_16225</name>
</gene>
<dbReference type="Proteomes" id="UP001596506">
    <property type="component" value="Unassembled WGS sequence"/>
</dbReference>
<sequence length="391" mass="45390">MEKKVTSKKLTTQPRPTYAEAFDSKVLAQYPVEAQVALLELIQSAESKNTKKATAQAVRHYVEVWNGPLPCTPTDLSFYLNEYARRPSYEESPESAVLDKRRNKNLKGFSIATLEQRRSLFGSWHKRTFGDNPNNSDAVRATMRSIRVSCGEPQEQANALPMRILKNAEEKLRRNRQIALEHDDRQSMLKFSRNRALLLTAFWFGLRASELVNLRIKDVEMFWDEDPPWMRVTIRRSKTDREGRGQKKLFEAYPTKHLCPIYAIRQWKEDRFQGVSDERSTDGLLPLFSKVDRWGNVWTKNINANSMNTLIEKLFTVDTQAAHDRYTSHSMRRGLANWMDQEYGNQKDIMEWIGWRDPRTALRYLDARHSSPTALTKAKLAKGRKDESDGS</sequence>
<evidence type="ECO:0000256" key="4">
    <source>
        <dbReference type="ARBA" id="ARBA00023172"/>
    </source>
</evidence>
<evidence type="ECO:0000256" key="1">
    <source>
        <dbReference type="ARBA" id="ARBA00008857"/>
    </source>
</evidence>
<dbReference type="Pfam" id="PF00589">
    <property type="entry name" value="Phage_integrase"/>
    <property type="match status" value="1"/>
</dbReference>
<dbReference type="SUPFAM" id="SSF47823">
    <property type="entry name" value="lambda integrase-like, N-terminal domain"/>
    <property type="match status" value="1"/>
</dbReference>
<protein>
    <submittedName>
        <fullName evidence="6">Tyrosine-type recombinase/integrase</fullName>
    </submittedName>
</protein>
<dbReference type="PANTHER" id="PTHR30349:SF41">
    <property type="entry name" value="INTEGRASE_RECOMBINASE PROTEIN MJ0367-RELATED"/>
    <property type="match status" value="1"/>
</dbReference>
<feature type="domain" description="Tyr recombinase" evidence="5">
    <location>
        <begin position="175"/>
        <end position="380"/>
    </location>
</feature>
<reference evidence="7" key="1">
    <citation type="journal article" date="2019" name="Int. J. Syst. Evol. Microbiol.">
        <title>The Global Catalogue of Microorganisms (GCM) 10K type strain sequencing project: providing services to taxonomists for standard genome sequencing and annotation.</title>
        <authorList>
            <consortium name="The Broad Institute Genomics Platform"/>
            <consortium name="The Broad Institute Genome Sequencing Center for Infectious Disease"/>
            <person name="Wu L."/>
            <person name="Ma J."/>
        </authorList>
    </citation>
    <scope>NUCLEOTIDE SEQUENCE [LARGE SCALE GENOMIC DNA]</scope>
    <source>
        <strain evidence="7">CCUG 60559</strain>
    </source>
</reference>
<organism evidence="6 7">
    <name type="scientific">Marinobacter aromaticivorans</name>
    <dbReference type="NCBI Taxonomy" id="1494078"/>
    <lineage>
        <taxon>Bacteria</taxon>
        <taxon>Pseudomonadati</taxon>
        <taxon>Pseudomonadota</taxon>
        <taxon>Gammaproteobacteria</taxon>
        <taxon>Pseudomonadales</taxon>
        <taxon>Marinobacteraceae</taxon>
        <taxon>Marinobacter</taxon>
    </lineage>
</organism>
<dbReference type="PROSITE" id="PS51898">
    <property type="entry name" value="TYR_RECOMBINASE"/>
    <property type="match status" value="1"/>
</dbReference>
<dbReference type="SUPFAM" id="SSF56349">
    <property type="entry name" value="DNA breaking-rejoining enzymes"/>
    <property type="match status" value="1"/>
</dbReference>
<evidence type="ECO:0000256" key="2">
    <source>
        <dbReference type="ARBA" id="ARBA00022908"/>
    </source>
</evidence>
<name>A0ABW2IZI2_9GAMM</name>
<keyword evidence="7" id="KW-1185">Reference proteome</keyword>
<dbReference type="InterPro" id="IPR010998">
    <property type="entry name" value="Integrase_recombinase_N"/>
</dbReference>
<evidence type="ECO:0000313" key="7">
    <source>
        <dbReference type="Proteomes" id="UP001596506"/>
    </source>
</evidence>
<dbReference type="Gene3D" id="1.10.150.130">
    <property type="match status" value="1"/>
</dbReference>
<keyword evidence="4" id="KW-0233">DNA recombination</keyword>
<dbReference type="InterPro" id="IPR013762">
    <property type="entry name" value="Integrase-like_cat_sf"/>
</dbReference>
<dbReference type="EMBL" id="JBHTBD010000009">
    <property type="protein sequence ID" value="MFC7296266.1"/>
    <property type="molecule type" value="Genomic_DNA"/>
</dbReference>
<evidence type="ECO:0000259" key="5">
    <source>
        <dbReference type="PROSITE" id="PS51898"/>
    </source>
</evidence>
<proteinExistence type="inferred from homology"/>
<keyword evidence="3" id="KW-0238">DNA-binding</keyword>
<dbReference type="InterPro" id="IPR002104">
    <property type="entry name" value="Integrase_catalytic"/>
</dbReference>
<evidence type="ECO:0000313" key="6">
    <source>
        <dbReference type="EMBL" id="MFC7296266.1"/>
    </source>
</evidence>
<dbReference type="RefSeq" id="WP_157807849.1">
    <property type="nucleotide sequence ID" value="NZ_JBHTBD010000009.1"/>
</dbReference>
<keyword evidence="2" id="KW-0229">DNA integration</keyword>
<dbReference type="PANTHER" id="PTHR30349">
    <property type="entry name" value="PHAGE INTEGRASE-RELATED"/>
    <property type="match status" value="1"/>
</dbReference>
<accession>A0ABW2IZI2</accession>
<dbReference type="Gene3D" id="1.10.443.10">
    <property type="entry name" value="Intergrase catalytic core"/>
    <property type="match status" value="1"/>
</dbReference>